<dbReference type="AlphaFoldDB" id="A0A507DMR5"/>
<reference evidence="2 3" key="1">
    <citation type="journal article" date="2019" name="Sci. Rep.">
        <title>Comparative genomics of chytrid fungi reveal insights into the obligate biotrophic and pathogenic lifestyle of Synchytrium endobioticum.</title>
        <authorList>
            <person name="van de Vossenberg B.T.L.H."/>
            <person name="Warris S."/>
            <person name="Nguyen H.D.T."/>
            <person name="van Gent-Pelzer M.P.E."/>
            <person name="Joly D.L."/>
            <person name="van de Geest H.C."/>
            <person name="Bonants P.J.M."/>
            <person name="Smith D.S."/>
            <person name="Levesque C.A."/>
            <person name="van der Lee T.A.J."/>
        </authorList>
    </citation>
    <scope>NUCLEOTIDE SEQUENCE [LARGE SCALE GENOMIC DNA]</scope>
    <source>
        <strain evidence="2 3">MB42</strain>
    </source>
</reference>
<comment type="caution">
    <text evidence="2">The sequence shown here is derived from an EMBL/GenBank/DDBJ whole genome shotgun (WGS) entry which is preliminary data.</text>
</comment>
<name>A0A507DMR5_9FUNG</name>
<keyword evidence="1" id="KW-0812">Transmembrane</keyword>
<keyword evidence="1" id="KW-0472">Membrane</keyword>
<organism evidence="2 3">
    <name type="scientific">Synchytrium endobioticum</name>
    <dbReference type="NCBI Taxonomy" id="286115"/>
    <lineage>
        <taxon>Eukaryota</taxon>
        <taxon>Fungi</taxon>
        <taxon>Fungi incertae sedis</taxon>
        <taxon>Chytridiomycota</taxon>
        <taxon>Chytridiomycota incertae sedis</taxon>
        <taxon>Chytridiomycetes</taxon>
        <taxon>Synchytriales</taxon>
        <taxon>Synchytriaceae</taxon>
        <taxon>Synchytrium</taxon>
    </lineage>
</organism>
<keyword evidence="1" id="KW-1133">Transmembrane helix</keyword>
<proteinExistence type="predicted"/>
<dbReference type="VEuPathDB" id="FungiDB:SeMB42_g01354"/>
<dbReference type="Proteomes" id="UP000317494">
    <property type="component" value="Unassembled WGS sequence"/>
</dbReference>
<gene>
    <name evidence="2" type="ORF">SeMB42_g01354</name>
</gene>
<keyword evidence="3" id="KW-1185">Reference proteome</keyword>
<dbReference type="EMBL" id="QEAN01000034">
    <property type="protein sequence ID" value="TPX52525.1"/>
    <property type="molecule type" value="Genomic_DNA"/>
</dbReference>
<feature type="transmembrane region" description="Helical" evidence="1">
    <location>
        <begin position="20"/>
        <end position="38"/>
    </location>
</feature>
<accession>A0A507DMR5</accession>
<evidence type="ECO:0000256" key="1">
    <source>
        <dbReference type="SAM" id="Phobius"/>
    </source>
</evidence>
<evidence type="ECO:0000313" key="3">
    <source>
        <dbReference type="Proteomes" id="UP000317494"/>
    </source>
</evidence>
<sequence length="178" mass="20114">MNNSLLASPVVSPIITNLLTPHTVALLRISLISLLQTLHPSKMSKMSSRTITRLAVVALVAGTLYYTGQYMFYTEPKVQRQCYFISGWSGCPHFGAAKRLGERLEREVANVKVHIIEVERPTWVESTRNRWKQEIPGAQNHNTSPFVWMGCDTKKATFIGGNDKLQSHVRVKFPQLFS</sequence>
<evidence type="ECO:0000313" key="2">
    <source>
        <dbReference type="EMBL" id="TPX52525.1"/>
    </source>
</evidence>
<protein>
    <submittedName>
        <fullName evidence="2">Uncharacterized protein</fullName>
    </submittedName>
</protein>
<feature type="transmembrane region" description="Helical" evidence="1">
    <location>
        <begin position="50"/>
        <end position="72"/>
    </location>
</feature>